<name>A0A6J6DPT6_9ZZZZ</name>
<dbReference type="Pfam" id="PF04909">
    <property type="entry name" value="Amidohydro_2"/>
    <property type="match status" value="1"/>
</dbReference>
<dbReference type="SUPFAM" id="SSF51556">
    <property type="entry name" value="Metallo-dependent hydrolases"/>
    <property type="match status" value="1"/>
</dbReference>
<evidence type="ECO:0000256" key="1">
    <source>
        <dbReference type="ARBA" id="ARBA00023239"/>
    </source>
</evidence>
<dbReference type="PANTHER" id="PTHR21240:SF28">
    <property type="entry name" value="ISO-OROTATE DECARBOXYLASE (EUROFUNG)"/>
    <property type="match status" value="1"/>
</dbReference>
<keyword evidence="1" id="KW-0456">Lyase</keyword>
<dbReference type="AlphaFoldDB" id="A0A6J6DPT6"/>
<dbReference type="GO" id="GO:0016787">
    <property type="term" value="F:hydrolase activity"/>
    <property type="evidence" value="ECO:0007669"/>
    <property type="project" value="InterPro"/>
</dbReference>
<evidence type="ECO:0000259" key="2">
    <source>
        <dbReference type="Pfam" id="PF04909"/>
    </source>
</evidence>
<accession>A0A6J6DPT6</accession>
<dbReference type="PANTHER" id="PTHR21240">
    <property type="entry name" value="2-AMINO-3-CARBOXYLMUCONATE-6-SEMIALDEHYDE DECARBOXYLASE"/>
    <property type="match status" value="1"/>
</dbReference>
<proteinExistence type="predicted"/>
<dbReference type="InterPro" id="IPR006680">
    <property type="entry name" value="Amidohydro-rel"/>
</dbReference>
<feature type="domain" description="Amidohydrolase-related" evidence="2">
    <location>
        <begin position="128"/>
        <end position="391"/>
    </location>
</feature>
<evidence type="ECO:0000313" key="3">
    <source>
        <dbReference type="EMBL" id="CAB4566161.1"/>
    </source>
</evidence>
<dbReference type="Gene3D" id="3.20.20.140">
    <property type="entry name" value="Metal-dependent hydrolases"/>
    <property type="match status" value="1"/>
</dbReference>
<dbReference type="GO" id="GO:0005737">
    <property type="term" value="C:cytoplasm"/>
    <property type="evidence" value="ECO:0007669"/>
    <property type="project" value="TreeGrafter"/>
</dbReference>
<protein>
    <submittedName>
        <fullName evidence="3">Unannotated protein</fullName>
    </submittedName>
</protein>
<reference evidence="3" key="1">
    <citation type="submission" date="2020-05" db="EMBL/GenBank/DDBJ databases">
        <authorList>
            <person name="Chiriac C."/>
            <person name="Salcher M."/>
            <person name="Ghai R."/>
            <person name="Kavagutti S V."/>
        </authorList>
    </citation>
    <scope>NUCLEOTIDE SEQUENCE</scope>
</reference>
<organism evidence="3">
    <name type="scientific">freshwater metagenome</name>
    <dbReference type="NCBI Taxonomy" id="449393"/>
    <lineage>
        <taxon>unclassified sequences</taxon>
        <taxon>metagenomes</taxon>
        <taxon>ecological metagenomes</taxon>
    </lineage>
</organism>
<dbReference type="GO" id="GO:0019748">
    <property type="term" value="P:secondary metabolic process"/>
    <property type="evidence" value="ECO:0007669"/>
    <property type="project" value="TreeGrafter"/>
</dbReference>
<gene>
    <name evidence="3" type="ORF">UFOPK1722_00092</name>
</gene>
<sequence>MTAIESRPELGTSSVDHGSVNDPYMIIAADSHAGLPTGQYRTYLEKKYWPQLDDFLAEQAALIEASTKLGVRDSKFAQQWFDEHEEELAGGWDADRRDLTLDADGVAAEVVYPDADAVESRTAVPFGAGLGLSGDLDPELGLAGSKAHNRWLAELVATSPNRRCGVALVPITGDLDDVLAEIDWAKENGLGAVMIPARWCNQTPYHDRRYDPVWARCEEYDMPIVTHSGSAERDQYGDNLGIYVTEVTWFPARPMWFMLWSGVFTRFPGLKFCATEGGCWWLPQLLWSWDRLWMGQKGAEKLGKGAFAGKVDMLPSEIVDRNCFTGLANVKRRELGMRYEIGIDNMLWGTDFPHPEGTWPATFKALQSTFHDIPVHETRRMLGESAANVFSFDTAALAPIVERIGLRPTDLGQLTDDRTEADLIARWASVKEVGRHWLTGHDFPLIP</sequence>
<dbReference type="InterPro" id="IPR032466">
    <property type="entry name" value="Metal_Hydrolase"/>
</dbReference>
<dbReference type="EMBL" id="CAEZTS010000005">
    <property type="protein sequence ID" value="CAB4566161.1"/>
    <property type="molecule type" value="Genomic_DNA"/>
</dbReference>
<dbReference type="InterPro" id="IPR032465">
    <property type="entry name" value="ACMSD"/>
</dbReference>
<dbReference type="GO" id="GO:0016831">
    <property type="term" value="F:carboxy-lyase activity"/>
    <property type="evidence" value="ECO:0007669"/>
    <property type="project" value="InterPro"/>
</dbReference>